<dbReference type="SMART" id="SM00316">
    <property type="entry name" value="S1"/>
    <property type="match status" value="1"/>
</dbReference>
<dbReference type="InterPro" id="IPR003029">
    <property type="entry name" value="S1_domain"/>
</dbReference>
<dbReference type="GO" id="GO:0006364">
    <property type="term" value="P:rRNA processing"/>
    <property type="evidence" value="ECO:0007669"/>
    <property type="project" value="TreeGrafter"/>
</dbReference>
<evidence type="ECO:0000259" key="6">
    <source>
        <dbReference type="PROSITE" id="PS50126"/>
    </source>
</evidence>
<dbReference type="GO" id="GO:0046872">
    <property type="term" value="F:metal ion binding"/>
    <property type="evidence" value="ECO:0007669"/>
    <property type="project" value="UniProtKB-KW"/>
</dbReference>
<dbReference type="NCBIfam" id="TIGR00757">
    <property type="entry name" value="RNaseEG"/>
    <property type="match status" value="1"/>
</dbReference>
<proteinExistence type="predicted"/>
<feature type="domain" description="S1 motif" evidence="6">
    <location>
        <begin position="38"/>
        <end position="121"/>
    </location>
</feature>
<sequence length="409" mass="46549">MNYIFIDSKEGINRIGIIEGNRLVEFYTEEVEKESIVGNVYRGKVLNVLNGMEAAFVDIGEEKNAFLYLKDSLSKEQLYDKGKYAISDVLKGGEDVIVQVVKESLGTKGPKITTHISIPGKFIVLTPHSQNINVSRKITDGEEINRLKNIGNEIKESNIGMIFRTNAENIGEDILSGEYNSLLSIYRKIEKERTFLPTPKLIYKELDLAYQIVRDTFNDRNFEIIVNDKDVYNRIISYEESFSYGLKGKIILNKNFSIDNNTNIQMDIKEALERRVNLKSGGYIVIDETEALTAIDVNTGKFIGSHTLDDTVLKTNLEAAVEIARQIRLRDIGGIIIVDFIDMKINEHISHVLSKMSEEFNKDRNKPHIIDVTKLFLVEITRKKIRPTLDRKTSIVCPHCNGRGRITNI</sequence>
<dbReference type="GO" id="GO:0003723">
    <property type="term" value="F:RNA binding"/>
    <property type="evidence" value="ECO:0007669"/>
    <property type="project" value="UniProtKB-KW"/>
</dbReference>
<evidence type="ECO:0000256" key="5">
    <source>
        <dbReference type="ARBA" id="ARBA00022884"/>
    </source>
</evidence>
<keyword evidence="2" id="KW-0479">Metal-binding</keyword>
<accession>A0A926EYX2</accession>
<dbReference type="SUPFAM" id="SSF50249">
    <property type="entry name" value="Nucleic acid-binding proteins"/>
    <property type="match status" value="1"/>
</dbReference>
<keyword evidence="8" id="KW-1185">Reference proteome</keyword>
<dbReference type="PANTHER" id="PTHR30001:SF0">
    <property type="entry name" value="RIBONUCLEASE G"/>
    <property type="match status" value="1"/>
</dbReference>
<dbReference type="PANTHER" id="PTHR30001">
    <property type="entry name" value="RIBONUCLEASE"/>
    <property type="match status" value="1"/>
</dbReference>
<organism evidence="7 8">
    <name type="scientific">Paratissierella segnis</name>
    <dbReference type="NCBI Taxonomy" id="2763679"/>
    <lineage>
        <taxon>Bacteria</taxon>
        <taxon>Bacillati</taxon>
        <taxon>Bacillota</taxon>
        <taxon>Tissierellia</taxon>
        <taxon>Tissierellales</taxon>
        <taxon>Tissierellaceae</taxon>
        <taxon>Paratissierella</taxon>
    </lineage>
</organism>
<gene>
    <name evidence="7" type="ORF">H8707_11460</name>
</gene>
<dbReference type="Proteomes" id="UP000601171">
    <property type="component" value="Unassembled WGS sequence"/>
</dbReference>
<keyword evidence="3" id="KW-0378">Hydrolase</keyword>
<dbReference type="RefSeq" id="WP_262430287.1">
    <property type="nucleotide sequence ID" value="NZ_JACRTG010000028.1"/>
</dbReference>
<comment type="caution">
    <text evidence="7">The sequence shown here is derived from an EMBL/GenBank/DDBJ whole genome shotgun (WGS) entry which is preliminary data.</text>
</comment>
<evidence type="ECO:0000256" key="4">
    <source>
        <dbReference type="ARBA" id="ARBA00022842"/>
    </source>
</evidence>
<evidence type="ECO:0000313" key="8">
    <source>
        <dbReference type="Proteomes" id="UP000601171"/>
    </source>
</evidence>
<dbReference type="CDD" id="cd04453">
    <property type="entry name" value="S1_RNase_E"/>
    <property type="match status" value="1"/>
</dbReference>
<dbReference type="EMBL" id="JACRTG010000028">
    <property type="protein sequence ID" value="MBC8588834.1"/>
    <property type="molecule type" value="Genomic_DNA"/>
</dbReference>
<evidence type="ECO:0000256" key="2">
    <source>
        <dbReference type="ARBA" id="ARBA00022723"/>
    </source>
</evidence>
<protein>
    <submittedName>
        <fullName evidence="7">Rne/Rng family ribonuclease</fullName>
    </submittedName>
</protein>
<dbReference type="GO" id="GO:0016787">
    <property type="term" value="F:hydrolase activity"/>
    <property type="evidence" value="ECO:0007669"/>
    <property type="project" value="UniProtKB-KW"/>
</dbReference>
<keyword evidence="4" id="KW-0460">Magnesium</keyword>
<dbReference type="GO" id="GO:0005737">
    <property type="term" value="C:cytoplasm"/>
    <property type="evidence" value="ECO:0007669"/>
    <property type="project" value="TreeGrafter"/>
</dbReference>
<dbReference type="Pfam" id="PF10150">
    <property type="entry name" value="RNase_E_G"/>
    <property type="match status" value="1"/>
</dbReference>
<evidence type="ECO:0000256" key="1">
    <source>
        <dbReference type="ARBA" id="ARBA00001946"/>
    </source>
</evidence>
<keyword evidence="5" id="KW-0694">RNA-binding</keyword>
<comment type="cofactor">
    <cofactor evidence="1">
        <name>Mg(2+)</name>
        <dbReference type="ChEBI" id="CHEBI:18420"/>
    </cofactor>
</comment>
<dbReference type="InterPro" id="IPR004659">
    <property type="entry name" value="RNase_E/G"/>
</dbReference>
<dbReference type="Gene3D" id="2.40.50.140">
    <property type="entry name" value="Nucleic acid-binding proteins"/>
    <property type="match status" value="1"/>
</dbReference>
<evidence type="ECO:0000313" key="7">
    <source>
        <dbReference type="EMBL" id="MBC8588834.1"/>
    </source>
</evidence>
<evidence type="ECO:0000256" key="3">
    <source>
        <dbReference type="ARBA" id="ARBA00022801"/>
    </source>
</evidence>
<dbReference type="InterPro" id="IPR012340">
    <property type="entry name" value="NA-bd_OB-fold"/>
</dbReference>
<reference evidence="7" key="1">
    <citation type="submission" date="2020-08" db="EMBL/GenBank/DDBJ databases">
        <title>Genome public.</title>
        <authorList>
            <person name="Liu C."/>
            <person name="Sun Q."/>
        </authorList>
    </citation>
    <scope>NUCLEOTIDE SEQUENCE</scope>
    <source>
        <strain evidence="7">BX21</strain>
    </source>
</reference>
<dbReference type="PROSITE" id="PS50126">
    <property type="entry name" value="S1"/>
    <property type="match status" value="1"/>
</dbReference>
<name>A0A926EYX2_9FIRM</name>
<dbReference type="GO" id="GO:0004540">
    <property type="term" value="F:RNA nuclease activity"/>
    <property type="evidence" value="ECO:0007669"/>
    <property type="project" value="InterPro"/>
</dbReference>
<dbReference type="InterPro" id="IPR019307">
    <property type="entry name" value="RNA-bd_AU-1/RNase_E/G"/>
</dbReference>
<dbReference type="AlphaFoldDB" id="A0A926EYX2"/>